<dbReference type="PANTHER" id="PTHR30250:SF26">
    <property type="entry name" value="PSMA PROTEIN"/>
    <property type="match status" value="1"/>
</dbReference>
<name>A0A1M5IK40_9FLAO</name>
<evidence type="ECO:0000256" key="3">
    <source>
        <dbReference type="ARBA" id="ARBA00022692"/>
    </source>
</evidence>
<feature type="transmembrane region" description="Helical" evidence="6">
    <location>
        <begin position="39"/>
        <end position="58"/>
    </location>
</feature>
<feature type="transmembrane region" description="Helical" evidence="6">
    <location>
        <begin position="159"/>
        <end position="183"/>
    </location>
</feature>
<reference evidence="8" key="1">
    <citation type="submission" date="2016-11" db="EMBL/GenBank/DDBJ databases">
        <authorList>
            <person name="Varghese N."/>
            <person name="Submissions S."/>
        </authorList>
    </citation>
    <scope>NUCLEOTIDE SEQUENCE [LARGE SCALE GENOMIC DNA]</scope>
    <source>
        <strain evidence="8">DSM 19978</strain>
    </source>
</reference>
<dbReference type="STRING" id="468056.SAMN05443549_103132"/>
<comment type="subcellular location">
    <subcellularLocation>
        <location evidence="1">Cell membrane</location>
        <topology evidence="1">Multi-pass membrane protein</topology>
    </subcellularLocation>
</comment>
<evidence type="ECO:0000256" key="1">
    <source>
        <dbReference type="ARBA" id="ARBA00004651"/>
    </source>
</evidence>
<feature type="transmembrane region" description="Helical" evidence="6">
    <location>
        <begin position="308"/>
        <end position="327"/>
    </location>
</feature>
<feature type="transmembrane region" description="Helical" evidence="6">
    <location>
        <begin position="403"/>
        <end position="420"/>
    </location>
</feature>
<evidence type="ECO:0000256" key="6">
    <source>
        <dbReference type="SAM" id="Phobius"/>
    </source>
</evidence>
<evidence type="ECO:0000256" key="2">
    <source>
        <dbReference type="ARBA" id="ARBA00022475"/>
    </source>
</evidence>
<keyword evidence="5 6" id="KW-0472">Membrane</keyword>
<evidence type="ECO:0000313" key="7">
    <source>
        <dbReference type="EMBL" id="SHG28724.1"/>
    </source>
</evidence>
<dbReference type="Proteomes" id="UP000184516">
    <property type="component" value="Unassembled WGS sequence"/>
</dbReference>
<evidence type="ECO:0000256" key="4">
    <source>
        <dbReference type="ARBA" id="ARBA00022989"/>
    </source>
</evidence>
<dbReference type="RefSeq" id="WP_073369759.1">
    <property type="nucleotide sequence ID" value="NZ_FQWB01000003.1"/>
</dbReference>
<feature type="transmembrane region" description="Helical" evidence="6">
    <location>
        <begin position="12"/>
        <end position="33"/>
    </location>
</feature>
<organism evidence="7 8">
    <name type="scientific">Flavobacterium fluvii</name>
    <dbReference type="NCBI Taxonomy" id="468056"/>
    <lineage>
        <taxon>Bacteria</taxon>
        <taxon>Pseudomonadati</taxon>
        <taxon>Bacteroidota</taxon>
        <taxon>Flavobacteriia</taxon>
        <taxon>Flavobacteriales</taxon>
        <taxon>Flavobacteriaceae</taxon>
        <taxon>Flavobacterium</taxon>
    </lineage>
</organism>
<dbReference type="PANTHER" id="PTHR30250">
    <property type="entry name" value="PST FAMILY PREDICTED COLANIC ACID TRANSPORTER"/>
    <property type="match status" value="1"/>
</dbReference>
<dbReference type="OrthoDB" id="512217at2"/>
<keyword evidence="2" id="KW-1003">Cell membrane</keyword>
<protein>
    <submittedName>
        <fullName evidence="7">Membrane protein involved in the export of O-antigen and teichoic acid</fullName>
    </submittedName>
</protein>
<dbReference type="AlphaFoldDB" id="A0A1M5IK40"/>
<dbReference type="InterPro" id="IPR050833">
    <property type="entry name" value="Poly_Biosynth_Transport"/>
</dbReference>
<dbReference type="GO" id="GO:0005886">
    <property type="term" value="C:plasma membrane"/>
    <property type="evidence" value="ECO:0007669"/>
    <property type="project" value="UniProtKB-SubCell"/>
</dbReference>
<feature type="transmembrane region" description="Helical" evidence="6">
    <location>
        <begin position="347"/>
        <end position="367"/>
    </location>
</feature>
<feature type="transmembrane region" description="Helical" evidence="6">
    <location>
        <begin position="379"/>
        <end position="397"/>
    </location>
</feature>
<accession>A0A1M5IK40</accession>
<feature type="transmembrane region" description="Helical" evidence="6">
    <location>
        <begin position="440"/>
        <end position="457"/>
    </location>
</feature>
<feature type="transmembrane region" description="Helical" evidence="6">
    <location>
        <begin position="124"/>
        <end position="147"/>
    </location>
</feature>
<feature type="transmembrane region" description="Helical" evidence="6">
    <location>
        <begin position="189"/>
        <end position="208"/>
    </location>
</feature>
<feature type="transmembrane region" description="Helical" evidence="6">
    <location>
        <begin position="463"/>
        <end position="484"/>
    </location>
</feature>
<keyword evidence="3 6" id="KW-0812">Transmembrane</keyword>
<sequence length="508" mass="56969">MRSRKKTTKINLFFQYYAFIYSIILGIFLVPLYLKYISLEIYGGWLATGNIVAWLTVIDPGISDVLRQQAGKAYGADEKQKLNGLLGSGTLLSLIVSILVLIIGLVLTNYIVDLISIRDINSIIVLKNAFVLAVVGTSLMIFSYGFISFNQGILSSMGVGVIFVVGTVISLIVNITLLMYGYGVYSIPIAQIFFALILIFGNIAYIFWRYIDESLKFRFSISGFLDLTKLTGYNVFGRLGSVMSTQIDTLLVARYLGAEIAPILSFTKKGPELSRMFIDRNVIAMQPAVTNAWESGEYDKVRINTSRLYFIIIWVLGLIFTNFIIFNKYFVSLWVGKNLFAGNTVNVIISINIILAVLVNMSSNILFALGKIKQTSKINFVQSILTVITLFIGVKYFGLYGLVLAQVLSTLVFSAWYFPYKTFKIINYNKDTLIKLVKEIVIVFSITIGCIIVAAKLGALTNWIVFFTYVIVVVLIYLLLLSILSKAFRREISGILKKYIKLRQTHGI</sequence>
<evidence type="ECO:0000313" key="8">
    <source>
        <dbReference type="Proteomes" id="UP000184516"/>
    </source>
</evidence>
<feature type="transmembrane region" description="Helical" evidence="6">
    <location>
        <begin position="91"/>
        <end position="112"/>
    </location>
</feature>
<keyword evidence="4 6" id="KW-1133">Transmembrane helix</keyword>
<gene>
    <name evidence="7" type="ORF">SAMN05443549_103132</name>
</gene>
<dbReference type="EMBL" id="FQWB01000003">
    <property type="protein sequence ID" value="SHG28724.1"/>
    <property type="molecule type" value="Genomic_DNA"/>
</dbReference>
<keyword evidence="8" id="KW-1185">Reference proteome</keyword>
<proteinExistence type="predicted"/>
<evidence type="ECO:0000256" key="5">
    <source>
        <dbReference type="ARBA" id="ARBA00023136"/>
    </source>
</evidence>